<feature type="domain" description="ABC transmembrane type-1" evidence="9">
    <location>
        <begin position="95"/>
        <end position="310"/>
    </location>
</feature>
<evidence type="ECO:0000256" key="2">
    <source>
        <dbReference type="ARBA" id="ARBA00022448"/>
    </source>
</evidence>
<dbReference type="GO" id="GO:0055085">
    <property type="term" value="P:transmembrane transport"/>
    <property type="evidence" value="ECO:0007669"/>
    <property type="project" value="InterPro"/>
</dbReference>
<evidence type="ECO:0000256" key="6">
    <source>
        <dbReference type="ARBA" id="ARBA00023136"/>
    </source>
</evidence>
<dbReference type="PANTHER" id="PTHR43227:SF11">
    <property type="entry name" value="BLL4140 PROTEIN"/>
    <property type="match status" value="1"/>
</dbReference>
<comment type="caution">
    <text evidence="10">The sequence shown here is derived from an EMBL/GenBank/DDBJ whole genome shotgun (WGS) entry which is preliminary data.</text>
</comment>
<feature type="transmembrane region" description="Helical" evidence="7">
    <location>
        <begin position="289"/>
        <end position="314"/>
    </location>
</feature>
<sequence>MRQQAIVGRPQPDNRPLPKRGRLHEAKRKLKKNWMLYVIIFPPVVYFLIWHYWPLYGVQIAFKDFMPARGIMASPWIGFDHFERYFNSFYFWRLIKNTVGISLYGLLVGIPLPILLALMFHELRFKRLRGLAQTISYAPNFISVVVAGGIILFFIRPETGVLNAIVKAFGGESINFLAEAKYFWHIVVWSDVWQGVGWGSLIYFAAMSGISPDQYEAAYLDGANKLQRIWNVTLPNILPTIVIISILSMGNILNVGFEKILLLQTGTNASASEVISTYVYKSGIQGAQYSFSAAIGLFNNVVTFILLILVNAFARRVGNTSLW</sequence>
<evidence type="ECO:0000313" key="11">
    <source>
        <dbReference type="Proteomes" id="UP000632125"/>
    </source>
</evidence>
<dbReference type="InterPro" id="IPR035906">
    <property type="entry name" value="MetI-like_sf"/>
</dbReference>
<evidence type="ECO:0000256" key="3">
    <source>
        <dbReference type="ARBA" id="ARBA00022475"/>
    </source>
</evidence>
<keyword evidence="4 7" id="KW-0812">Transmembrane</keyword>
<name>A0A927H3Z5_9BACL</name>
<evidence type="ECO:0000259" key="9">
    <source>
        <dbReference type="PROSITE" id="PS50928"/>
    </source>
</evidence>
<keyword evidence="6 7" id="KW-0472">Membrane</keyword>
<keyword evidence="5 7" id="KW-1133">Transmembrane helix</keyword>
<comment type="similarity">
    <text evidence="7">Belongs to the binding-protein-dependent transport system permease family.</text>
</comment>
<dbReference type="Proteomes" id="UP000632125">
    <property type="component" value="Unassembled WGS sequence"/>
</dbReference>
<dbReference type="InterPro" id="IPR000515">
    <property type="entry name" value="MetI-like"/>
</dbReference>
<gene>
    <name evidence="10" type="ORF">IDH41_04715</name>
</gene>
<evidence type="ECO:0000256" key="7">
    <source>
        <dbReference type="RuleBase" id="RU363032"/>
    </source>
</evidence>
<keyword evidence="2 7" id="KW-0813">Transport</keyword>
<feature type="transmembrane region" description="Helical" evidence="7">
    <location>
        <begin position="34"/>
        <end position="53"/>
    </location>
</feature>
<dbReference type="PANTHER" id="PTHR43227">
    <property type="entry name" value="BLL4140 PROTEIN"/>
    <property type="match status" value="1"/>
</dbReference>
<feature type="transmembrane region" description="Helical" evidence="7">
    <location>
        <begin position="101"/>
        <end position="123"/>
    </location>
</feature>
<evidence type="ECO:0000256" key="8">
    <source>
        <dbReference type="SAM" id="MobiDB-lite"/>
    </source>
</evidence>
<dbReference type="AlphaFoldDB" id="A0A927H3Z5"/>
<feature type="transmembrane region" description="Helical" evidence="7">
    <location>
        <begin position="135"/>
        <end position="155"/>
    </location>
</feature>
<feature type="region of interest" description="Disordered" evidence="8">
    <location>
        <begin position="1"/>
        <end position="20"/>
    </location>
</feature>
<keyword evidence="3" id="KW-1003">Cell membrane</keyword>
<evidence type="ECO:0000256" key="1">
    <source>
        <dbReference type="ARBA" id="ARBA00004651"/>
    </source>
</evidence>
<evidence type="ECO:0000256" key="5">
    <source>
        <dbReference type="ARBA" id="ARBA00022989"/>
    </source>
</evidence>
<dbReference type="CDD" id="cd06261">
    <property type="entry name" value="TM_PBP2"/>
    <property type="match status" value="1"/>
</dbReference>
<organism evidence="10 11">
    <name type="scientific">Paenibacillus arenilitoris</name>
    <dbReference type="NCBI Taxonomy" id="2772299"/>
    <lineage>
        <taxon>Bacteria</taxon>
        <taxon>Bacillati</taxon>
        <taxon>Bacillota</taxon>
        <taxon>Bacilli</taxon>
        <taxon>Bacillales</taxon>
        <taxon>Paenibacillaceae</taxon>
        <taxon>Paenibacillus</taxon>
    </lineage>
</organism>
<dbReference type="SUPFAM" id="SSF161098">
    <property type="entry name" value="MetI-like"/>
    <property type="match status" value="1"/>
</dbReference>
<comment type="subcellular location">
    <subcellularLocation>
        <location evidence="1 7">Cell membrane</location>
        <topology evidence="1 7">Multi-pass membrane protein</topology>
    </subcellularLocation>
</comment>
<dbReference type="EMBL" id="JACXIY010000006">
    <property type="protein sequence ID" value="MBD2867871.1"/>
    <property type="molecule type" value="Genomic_DNA"/>
</dbReference>
<evidence type="ECO:0000313" key="10">
    <source>
        <dbReference type="EMBL" id="MBD2867871.1"/>
    </source>
</evidence>
<accession>A0A927H3Z5</accession>
<reference evidence="10" key="1">
    <citation type="submission" date="2020-09" db="EMBL/GenBank/DDBJ databases">
        <title>A novel bacterium of genus Paenibacillus, isolated from South China Sea.</title>
        <authorList>
            <person name="Huang H."/>
            <person name="Mo K."/>
            <person name="Hu Y."/>
        </authorList>
    </citation>
    <scope>NUCLEOTIDE SEQUENCE</scope>
    <source>
        <strain evidence="10">IB182493</strain>
    </source>
</reference>
<dbReference type="Gene3D" id="1.10.3720.10">
    <property type="entry name" value="MetI-like"/>
    <property type="match status" value="1"/>
</dbReference>
<dbReference type="InterPro" id="IPR050809">
    <property type="entry name" value="UgpAE/MalFG_permease"/>
</dbReference>
<proteinExistence type="inferred from homology"/>
<feature type="transmembrane region" description="Helical" evidence="7">
    <location>
        <begin position="192"/>
        <end position="211"/>
    </location>
</feature>
<evidence type="ECO:0000256" key="4">
    <source>
        <dbReference type="ARBA" id="ARBA00022692"/>
    </source>
</evidence>
<dbReference type="RefSeq" id="WP_190858763.1">
    <property type="nucleotide sequence ID" value="NZ_JACXIY010000006.1"/>
</dbReference>
<dbReference type="Pfam" id="PF00528">
    <property type="entry name" value="BPD_transp_1"/>
    <property type="match status" value="1"/>
</dbReference>
<keyword evidence="11" id="KW-1185">Reference proteome</keyword>
<feature type="transmembrane region" description="Helical" evidence="7">
    <location>
        <begin position="232"/>
        <end position="253"/>
    </location>
</feature>
<protein>
    <submittedName>
        <fullName evidence="10">Sugar ABC transporter permease</fullName>
    </submittedName>
</protein>
<dbReference type="GO" id="GO:0005886">
    <property type="term" value="C:plasma membrane"/>
    <property type="evidence" value="ECO:0007669"/>
    <property type="project" value="UniProtKB-SubCell"/>
</dbReference>
<dbReference type="PROSITE" id="PS50928">
    <property type="entry name" value="ABC_TM1"/>
    <property type="match status" value="1"/>
</dbReference>